<evidence type="ECO:0000256" key="1">
    <source>
        <dbReference type="ARBA" id="ARBA00022448"/>
    </source>
</evidence>
<dbReference type="EMBL" id="JAQMWT010000594">
    <property type="protein sequence ID" value="KAJ8599009.1"/>
    <property type="molecule type" value="Genomic_DNA"/>
</dbReference>
<reference evidence="8" key="1">
    <citation type="submission" date="2023-01" db="EMBL/GenBank/DDBJ databases">
        <title>Metagenome sequencing of chrysophaentin producing Chrysophaeum taylorii.</title>
        <authorList>
            <person name="Davison J."/>
            <person name="Bewley C."/>
        </authorList>
    </citation>
    <scope>NUCLEOTIDE SEQUENCE</scope>
    <source>
        <strain evidence="8">NIES-1699</strain>
    </source>
</reference>
<evidence type="ECO:0000313" key="9">
    <source>
        <dbReference type="Proteomes" id="UP001230188"/>
    </source>
</evidence>
<evidence type="ECO:0000256" key="2">
    <source>
        <dbReference type="ARBA" id="ARBA00022617"/>
    </source>
</evidence>
<evidence type="ECO:0000256" key="3">
    <source>
        <dbReference type="ARBA" id="ARBA00022621"/>
    </source>
</evidence>
<dbReference type="SUPFAM" id="SSF46458">
    <property type="entry name" value="Globin-like"/>
    <property type="match status" value="1"/>
</dbReference>
<dbReference type="Gene3D" id="1.10.490.10">
    <property type="entry name" value="Globins"/>
    <property type="match status" value="1"/>
</dbReference>
<proteinExistence type="inferred from homology"/>
<dbReference type="GO" id="GO:0005344">
    <property type="term" value="F:oxygen carrier activity"/>
    <property type="evidence" value="ECO:0007669"/>
    <property type="project" value="UniProtKB-KW"/>
</dbReference>
<dbReference type="PANTHER" id="PTHR46458">
    <property type="entry name" value="BLR2807 PROTEIN"/>
    <property type="match status" value="1"/>
</dbReference>
<organism evidence="8 9">
    <name type="scientific">Chrysophaeum taylorii</name>
    <dbReference type="NCBI Taxonomy" id="2483200"/>
    <lineage>
        <taxon>Eukaryota</taxon>
        <taxon>Sar</taxon>
        <taxon>Stramenopiles</taxon>
        <taxon>Ochrophyta</taxon>
        <taxon>Pelagophyceae</taxon>
        <taxon>Pelagomonadales</taxon>
        <taxon>Pelagomonadaceae</taxon>
        <taxon>Chrysophaeum</taxon>
    </lineage>
</organism>
<dbReference type="AlphaFoldDB" id="A0AAD7XI46"/>
<name>A0AAD7XI46_9STRA</name>
<dbReference type="InterPro" id="IPR050532">
    <property type="entry name" value="Globin-like_OT"/>
</dbReference>
<keyword evidence="4" id="KW-0479">Metal-binding</keyword>
<keyword evidence="3 6" id="KW-0561">Oxygen transport</keyword>
<keyword evidence="9" id="KW-1185">Reference proteome</keyword>
<dbReference type="GO" id="GO:0020037">
    <property type="term" value="F:heme binding"/>
    <property type="evidence" value="ECO:0007669"/>
    <property type="project" value="InterPro"/>
</dbReference>
<keyword evidence="1 6" id="KW-0813">Transport</keyword>
<dbReference type="InterPro" id="IPR009050">
    <property type="entry name" value="Globin-like_sf"/>
</dbReference>
<evidence type="ECO:0000259" key="7">
    <source>
        <dbReference type="PROSITE" id="PS01033"/>
    </source>
</evidence>
<dbReference type="PROSITE" id="PS01033">
    <property type="entry name" value="GLOBIN"/>
    <property type="match status" value="1"/>
</dbReference>
<keyword evidence="5" id="KW-0408">Iron</keyword>
<dbReference type="GO" id="GO:0019825">
    <property type="term" value="F:oxygen binding"/>
    <property type="evidence" value="ECO:0007669"/>
    <property type="project" value="InterPro"/>
</dbReference>
<evidence type="ECO:0000256" key="5">
    <source>
        <dbReference type="ARBA" id="ARBA00023004"/>
    </source>
</evidence>
<accession>A0AAD7XI46</accession>
<evidence type="ECO:0000313" key="8">
    <source>
        <dbReference type="EMBL" id="KAJ8599009.1"/>
    </source>
</evidence>
<protein>
    <recommendedName>
        <fullName evidence="7">Globin domain-containing protein</fullName>
    </recommendedName>
</protein>
<dbReference type="PANTHER" id="PTHR46458:SF1">
    <property type="entry name" value="GEO09476P1"/>
    <property type="match status" value="1"/>
</dbReference>
<feature type="domain" description="Globin" evidence="7">
    <location>
        <begin position="8"/>
        <end position="160"/>
    </location>
</feature>
<dbReference type="Pfam" id="PF00042">
    <property type="entry name" value="Globin"/>
    <property type="match status" value="1"/>
</dbReference>
<dbReference type="InterPro" id="IPR044399">
    <property type="entry name" value="Mb-like_M"/>
</dbReference>
<keyword evidence="2 6" id="KW-0349">Heme</keyword>
<evidence type="ECO:0000256" key="4">
    <source>
        <dbReference type="ARBA" id="ARBA00022723"/>
    </source>
</evidence>
<comment type="similarity">
    <text evidence="6">Belongs to the globin family.</text>
</comment>
<evidence type="ECO:0000256" key="6">
    <source>
        <dbReference type="RuleBase" id="RU000356"/>
    </source>
</evidence>
<gene>
    <name evidence="8" type="ORF">CTAYLR_007674</name>
</gene>
<dbReference type="Proteomes" id="UP001230188">
    <property type="component" value="Unassembled WGS sequence"/>
</dbReference>
<dbReference type="GO" id="GO:0046872">
    <property type="term" value="F:metal ion binding"/>
    <property type="evidence" value="ECO:0007669"/>
    <property type="project" value="UniProtKB-KW"/>
</dbReference>
<dbReference type="CDD" id="cd01040">
    <property type="entry name" value="Mb-like"/>
    <property type="match status" value="1"/>
</dbReference>
<dbReference type="InterPro" id="IPR000971">
    <property type="entry name" value="Globin"/>
</dbReference>
<dbReference type="InterPro" id="IPR012292">
    <property type="entry name" value="Globin/Proto"/>
</dbReference>
<comment type="caution">
    <text evidence="8">The sequence shown here is derived from an EMBL/GenBank/DDBJ whole genome shotgun (WGS) entry which is preliminary data.</text>
</comment>
<sequence length="198" mass="21996">MDSIGNLIIPEDQIELVRTAWGTVLAKGEVEAGVVLFKNIFDASPHVAKLFSFVDESHIGDFESLARNEALVKHAVGVVRTVTAVIWMLEEEELVTPVLEDLGARHALYSVEPEHYAIVGSAFLKTMNQTLPPEEFGDDVKEAITALWNQVIALLMQKCDPETIELAKCDLRTPIDADDDDDDDQVDPALLSLWKREL</sequence>